<sequence length="28" mass="3269">MQRWANEEEKAQEEAKYWADIAGDIAKS</sequence>
<evidence type="ECO:0000313" key="1">
    <source>
        <dbReference type="EMBL" id="POW01080.1"/>
    </source>
</evidence>
<dbReference type="Proteomes" id="UP000238274">
    <property type="component" value="Unassembled WGS sequence"/>
</dbReference>
<keyword evidence="2" id="KW-1185">Reference proteome</keyword>
<dbReference type="VEuPathDB" id="FungiDB:PSHT_12677"/>
<dbReference type="AlphaFoldDB" id="A0A2S4UV01"/>
<reference evidence="2" key="3">
    <citation type="journal article" date="2018" name="Mol. Plant Microbe Interact.">
        <title>Genome sequence resources for the wheat stripe rust pathogen (Puccinia striiformis f. sp. tritici) and the barley stripe rust pathogen (Puccinia striiformis f. sp. hordei).</title>
        <authorList>
            <person name="Xia C."/>
            <person name="Wang M."/>
            <person name="Yin C."/>
            <person name="Cornejo O.E."/>
            <person name="Hulbert S.H."/>
            <person name="Chen X."/>
        </authorList>
    </citation>
    <scope>NUCLEOTIDE SEQUENCE [LARGE SCALE GENOMIC DNA]</scope>
    <source>
        <strain evidence="2">93TX-2</strain>
    </source>
</reference>
<dbReference type="EMBL" id="PKSM01000238">
    <property type="protein sequence ID" value="POW01080.1"/>
    <property type="molecule type" value="Genomic_DNA"/>
</dbReference>
<organism evidence="1 2">
    <name type="scientific">Puccinia striiformis</name>
    <dbReference type="NCBI Taxonomy" id="27350"/>
    <lineage>
        <taxon>Eukaryota</taxon>
        <taxon>Fungi</taxon>
        <taxon>Dikarya</taxon>
        <taxon>Basidiomycota</taxon>
        <taxon>Pucciniomycotina</taxon>
        <taxon>Pucciniomycetes</taxon>
        <taxon>Pucciniales</taxon>
        <taxon>Pucciniaceae</taxon>
        <taxon>Puccinia</taxon>
    </lineage>
</organism>
<reference evidence="2" key="2">
    <citation type="journal article" date="2018" name="BMC Genomics">
        <title>Genomic insights into host adaptation between the wheat stripe rust pathogen (Puccinia striiformis f. sp. tritici) and the barley stripe rust pathogen (Puccinia striiformis f. sp. hordei).</title>
        <authorList>
            <person name="Xia C."/>
            <person name="Wang M."/>
            <person name="Yin C."/>
            <person name="Cornejo O.E."/>
            <person name="Hulbert S.H."/>
            <person name="Chen X."/>
        </authorList>
    </citation>
    <scope>NUCLEOTIDE SEQUENCE [LARGE SCALE GENOMIC DNA]</scope>
    <source>
        <strain evidence="2">93TX-2</strain>
    </source>
</reference>
<accession>A0A2S4UV01</accession>
<evidence type="ECO:0000313" key="2">
    <source>
        <dbReference type="Proteomes" id="UP000238274"/>
    </source>
</evidence>
<protein>
    <submittedName>
        <fullName evidence="1">Uncharacterized protein</fullName>
    </submittedName>
</protein>
<proteinExistence type="predicted"/>
<gene>
    <name evidence="1" type="ORF">PSHT_12677</name>
</gene>
<reference evidence="1 2" key="1">
    <citation type="submission" date="2017-12" db="EMBL/GenBank/DDBJ databases">
        <title>Gene loss provides genomic basis for host adaptation in cereal stripe rust fungi.</title>
        <authorList>
            <person name="Xia C."/>
        </authorList>
    </citation>
    <scope>NUCLEOTIDE SEQUENCE [LARGE SCALE GENOMIC DNA]</scope>
    <source>
        <strain evidence="1 2">93TX-2</strain>
    </source>
</reference>
<comment type="caution">
    <text evidence="1">The sequence shown here is derived from an EMBL/GenBank/DDBJ whole genome shotgun (WGS) entry which is preliminary data.</text>
</comment>
<name>A0A2S4UV01_9BASI</name>